<protein>
    <submittedName>
        <fullName evidence="2">Uncharacterized protein</fullName>
    </submittedName>
</protein>
<dbReference type="PROSITE" id="PS50194">
    <property type="entry name" value="FILAMIN_REPEAT"/>
    <property type="match status" value="1"/>
</dbReference>
<dbReference type="InterPro" id="IPR014756">
    <property type="entry name" value="Ig_E-set"/>
</dbReference>
<dbReference type="InterPro" id="IPR013783">
    <property type="entry name" value="Ig-like_fold"/>
</dbReference>
<gene>
    <name evidence="2" type="ORF">OTI717_LOCUS38439</name>
</gene>
<evidence type="ECO:0000256" key="1">
    <source>
        <dbReference type="PROSITE-ProRule" id="PRU00087"/>
    </source>
</evidence>
<sequence>YFIIGTPIEITVYDIQGISLIPEHSEPVVVRTTVAYKVNTSLAGQGQLKAELIPPQTSTNSCRCHIHELNNQEYLIQYIPNEPGRYQLRILFNNQLIQGKTIDTDVYSILPPPLLSTVSSFPLVHIQKILPNDIPRIGNDVCLQIITEKSSIQGKVSCNGISVPYQLEQTKDTHIWHLKFRPYVMGTYKIYLYHNGLPLM</sequence>
<comment type="caution">
    <text evidence="2">The sequence shown here is derived from an EMBL/GenBank/DDBJ whole genome shotgun (WGS) entry which is preliminary data.</text>
</comment>
<evidence type="ECO:0000313" key="3">
    <source>
        <dbReference type="Proteomes" id="UP000663823"/>
    </source>
</evidence>
<feature type="repeat" description="Filamin" evidence="1">
    <location>
        <begin position="5"/>
        <end position="106"/>
    </location>
</feature>
<proteinExistence type="predicted"/>
<dbReference type="Proteomes" id="UP000663823">
    <property type="component" value="Unassembled WGS sequence"/>
</dbReference>
<dbReference type="InterPro" id="IPR017868">
    <property type="entry name" value="Filamin/ABP280_repeat-like"/>
</dbReference>
<dbReference type="Gene3D" id="2.60.40.10">
    <property type="entry name" value="Immunoglobulins"/>
    <property type="match status" value="1"/>
</dbReference>
<name>A0A820BVJ4_9BILA</name>
<dbReference type="SUPFAM" id="SSF81296">
    <property type="entry name" value="E set domains"/>
    <property type="match status" value="1"/>
</dbReference>
<evidence type="ECO:0000313" key="2">
    <source>
        <dbReference type="EMBL" id="CAF4197613.1"/>
    </source>
</evidence>
<reference evidence="2" key="1">
    <citation type="submission" date="2021-02" db="EMBL/GenBank/DDBJ databases">
        <authorList>
            <person name="Nowell W R."/>
        </authorList>
    </citation>
    <scope>NUCLEOTIDE SEQUENCE</scope>
</reference>
<feature type="non-terminal residue" evidence="2">
    <location>
        <position position="1"/>
    </location>
</feature>
<dbReference type="Pfam" id="PF00630">
    <property type="entry name" value="Filamin"/>
    <property type="match status" value="1"/>
</dbReference>
<organism evidence="2 3">
    <name type="scientific">Rotaria sordida</name>
    <dbReference type="NCBI Taxonomy" id="392033"/>
    <lineage>
        <taxon>Eukaryota</taxon>
        <taxon>Metazoa</taxon>
        <taxon>Spiralia</taxon>
        <taxon>Gnathifera</taxon>
        <taxon>Rotifera</taxon>
        <taxon>Eurotatoria</taxon>
        <taxon>Bdelloidea</taxon>
        <taxon>Philodinida</taxon>
        <taxon>Philodinidae</taxon>
        <taxon>Rotaria</taxon>
    </lineage>
</organism>
<dbReference type="EMBL" id="CAJOAX010020931">
    <property type="protein sequence ID" value="CAF4197613.1"/>
    <property type="molecule type" value="Genomic_DNA"/>
</dbReference>
<dbReference type="AlphaFoldDB" id="A0A820BVJ4"/>
<feature type="non-terminal residue" evidence="2">
    <location>
        <position position="200"/>
    </location>
</feature>
<accession>A0A820BVJ4</accession>